<dbReference type="InterPro" id="IPR023365">
    <property type="entry name" value="Sortase_dom-sf"/>
</dbReference>
<dbReference type="Proteomes" id="UP000182635">
    <property type="component" value="Unassembled WGS sequence"/>
</dbReference>
<dbReference type="GO" id="GO:0016787">
    <property type="term" value="F:hydrolase activity"/>
    <property type="evidence" value="ECO:0007669"/>
    <property type="project" value="UniProtKB-KW"/>
</dbReference>
<feature type="transmembrane region" description="Helical" evidence="3">
    <location>
        <begin position="12"/>
        <end position="34"/>
    </location>
</feature>
<proteinExistence type="predicted"/>
<dbReference type="NCBIfam" id="TIGR01076">
    <property type="entry name" value="sortase_fam"/>
    <property type="match status" value="1"/>
</dbReference>
<feature type="transmembrane region" description="Helical" evidence="3">
    <location>
        <begin position="244"/>
        <end position="265"/>
    </location>
</feature>
<keyword evidence="3" id="KW-0472">Membrane</keyword>
<evidence type="ECO:0000313" key="4">
    <source>
        <dbReference type="EMBL" id="SFG32259.1"/>
    </source>
</evidence>
<dbReference type="NCBIfam" id="NF033745">
    <property type="entry name" value="class_C_sortase"/>
    <property type="match status" value="1"/>
</dbReference>
<dbReference type="SUPFAM" id="SSF63817">
    <property type="entry name" value="Sortase"/>
    <property type="match status" value="1"/>
</dbReference>
<evidence type="ECO:0000256" key="2">
    <source>
        <dbReference type="PIRSR" id="PIRSR605754-1"/>
    </source>
</evidence>
<dbReference type="CDD" id="cd05827">
    <property type="entry name" value="Sortase_C"/>
    <property type="match status" value="1"/>
</dbReference>
<evidence type="ECO:0000256" key="1">
    <source>
        <dbReference type="ARBA" id="ARBA00022801"/>
    </source>
</evidence>
<keyword evidence="3" id="KW-1133">Transmembrane helix</keyword>
<evidence type="ECO:0000313" key="5">
    <source>
        <dbReference type="Proteomes" id="UP000182635"/>
    </source>
</evidence>
<reference evidence="5" key="1">
    <citation type="submission" date="2016-10" db="EMBL/GenBank/DDBJ databases">
        <authorList>
            <person name="Varghese N."/>
            <person name="Submissions S."/>
        </authorList>
    </citation>
    <scope>NUCLEOTIDE SEQUENCE [LARGE SCALE GENOMIC DNA]</scope>
    <source>
        <strain evidence="5">DSM 20403</strain>
    </source>
</reference>
<accession>A0A1I2QYC8</accession>
<gene>
    <name evidence="4" type="ORF">SAMN02910432_00874</name>
</gene>
<dbReference type="Gene3D" id="2.40.260.10">
    <property type="entry name" value="Sortase"/>
    <property type="match status" value="1"/>
</dbReference>
<dbReference type="AlphaFoldDB" id="A0A1I2QYC8"/>
<feature type="active site" description="Acyl-thioester intermediate" evidence="2">
    <location>
        <position position="208"/>
    </location>
</feature>
<feature type="active site" description="Proton donor/acceptor" evidence="2">
    <location>
        <position position="146"/>
    </location>
</feature>
<evidence type="ECO:0000256" key="3">
    <source>
        <dbReference type="SAM" id="Phobius"/>
    </source>
</evidence>
<dbReference type="Pfam" id="PF04203">
    <property type="entry name" value="Sortase"/>
    <property type="match status" value="1"/>
</dbReference>
<dbReference type="RefSeq" id="WP_046921917.1">
    <property type="nucleotide sequence ID" value="NZ_AYYL01000005.1"/>
</dbReference>
<dbReference type="InterPro" id="IPR042002">
    <property type="entry name" value="Sortase_C"/>
</dbReference>
<dbReference type="InterPro" id="IPR005754">
    <property type="entry name" value="Sortase"/>
</dbReference>
<protein>
    <submittedName>
        <fullName evidence="4">Sortase A</fullName>
    </submittedName>
</protein>
<keyword evidence="3" id="KW-0812">Transmembrane</keyword>
<organism evidence="4 5">
    <name type="scientific">Ligilactobacillus ruminis DSM 20403 = NBRC 102161</name>
    <dbReference type="NCBI Taxonomy" id="1423798"/>
    <lineage>
        <taxon>Bacteria</taxon>
        <taxon>Bacillati</taxon>
        <taxon>Bacillota</taxon>
        <taxon>Bacilli</taxon>
        <taxon>Lactobacillales</taxon>
        <taxon>Lactobacillaceae</taxon>
        <taxon>Ligilactobacillus</taxon>
    </lineage>
</organism>
<keyword evidence="1" id="KW-0378">Hydrolase</keyword>
<dbReference type="OrthoDB" id="1648028at2"/>
<sequence length="382" mass="43504">MAEKKKKSKNGFWIQVLLMIVFLAGLLIMLYPFYVESINNFIDNQRIEEAQKLDAKRNAKELAKLRAENERAAKKAAKDPFRGTDNMNAEKLRKHLLGRVVIPKINVNVPLFNLTTADTLNYGAAVLQGSSFPTGGKGKRTVIAAHRGLPERKLFTDLDKVKKGDLFVISVYGKNMAYKVYNIKVIKPNKVKSLLPVKDKDLATLMTCTPYMINSHRMLVTGYRVPYTKKIAREVEGASLMNNLIQAAVMLGCVMAIFSVFYILYRIIHGGLLKKREINLDFIVVDADGKPVVGEAFRLFARNGRRKLYRNQKEFIVQSDERGRVRFTNLPGNVYCIKNDHLSVRAGIKKLRQENAALYPKKKQKSFIAQDNEKNWIVKNHN</sequence>
<name>A0A1I2QYC8_9LACO</name>
<dbReference type="EMBL" id="FOPI01000011">
    <property type="protein sequence ID" value="SFG32259.1"/>
    <property type="molecule type" value="Genomic_DNA"/>
</dbReference>